<sequence length="265" mass="28434">MTGQVRTTELDPESLNSKGARARDLDSSSWNRGKQKRMPCVLFKLGLFPRVGLLDVISVSGADSDPSGLHAIGKAAAIQTDRPISVLSLTRKSYDLICLPPRPPLQTGSLIAPGLSLRLGFGGTLCRVVSSKELSAKSKSVSVGTYLLRRGPSLSPGTACYTYRQLPALLLSAIEASEPTVLGWESDFTFPSSLIWLVRPLCLKLETKGLKKNIDLSLSSGCFIPVNGMALSPSAHLAFFEMELLWLPDLMNSINKGSLLTCASA</sequence>
<evidence type="ECO:0000313" key="3">
    <source>
        <dbReference type="EMBL" id="GKV52251.1"/>
    </source>
</evidence>
<evidence type="ECO:0000313" key="2">
    <source>
        <dbReference type="EMBL" id="GKV51982.1"/>
    </source>
</evidence>
<accession>A0AAV5MQL0</accession>
<name>A0AAV5MQL0_9ROSI</name>
<gene>
    <name evidence="2" type="ORF">SLEP1_g58593</name>
    <name evidence="3" type="ORF">SLEP1_g58840</name>
</gene>
<keyword evidence="4" id="KW-1185">Reference proteome</keyword>
<comment type="caution">
    <text evidence="3">The sequence shown here is derived from an EMBL/GenBank/DDBJ whole genome shotgun (WGS) entry which is preliminary data.</text>
</comment>
<proteinExistence type="predicted"/>
<protein>
    <submittedName>
        <fullName evidence="3">Uncharacterized protein</fullName>
    </submittedName>
</protein>
<dbReference type="AlphaFoldDB" id="A0AAV5MQL0"/>
<organism evidence="3 4">
    <name type="scientific">Rubroshorea leprosula</name>
    <dbReference type="NCBI Taxonomy" id="152421"/>
    <lineage>
        <taxon>Eukaryota</taxon>
        <taxon>Viridiplantae</taxon>
        <taxon>Streptophyta</taxon>
        <taxon>Embryophyta</taxon>
        <taxon>Tracheophyta</taxon>
        <taxon>Spermatophyta</taxon>
        <taxon>Magnoliopsida</taxon>
        <taxon>eudicotyledons</taxon>
        <taxon>Gunneridae</taxon>
        <taxon>Pentapetalae</taxon>
        <taxon>rosids</taxon>
        <taxon>malvids</taxon>
        <taxon>Malvales</taxon>
        <taxon>Dipterocarpaceae</taxon>
        <taxon>Rubroshorea</taxon>
    </lineage>
</organism>
<reference evidence="3 4" key="1">
    <citation type="journal article" date="2021" name="Commun. Biol.">
        <title>The genome of Shorea leprosula (Dipterocarpaceae) highlights the ecological relevance of drought in aseasonal tropical rainforests.</title>
        <authorList>
            <person name="Ng K.K.S."/>
            <person name="Kobayashi M.J."/>
            <person name="Fawcett J.A."/>
            <person name="Hatakeyama M."/>
            <person name="Paape T."/>
            <person name="Ng C.H."/>
            <person name="Ang C.C."/>
            <person name="Tnah L.H."/>
            <person name="Lee C.T."/>
            <person name="Nishiyama T."/>
            <person name="Sese J."/>
            <person name="O'Brien M.J."/>
            <person name="Copetti D."/>
            <person name="Mohd Noor M.I."/>
            <person name="Ong R.C."/>
            <person name="Putra M."/>
            <person name="Sireger I.Z."/>
            <person name="Indrioko S."/>
            <person name="Kosugi Y."/>
            <person name="Izuno A."/>
            <person name="Isagi Y."/>
            <person name="Lee S.L."/>
            <person name="Shimizu K.K."/>
        </authorList>
    </citation>
    <scope>NUCLEOTIDE SEQUENCE [LARGE SCALE GENOMIC DNA]</scope>
    <source>
        <strain evidence="3">214</strain>
    </source>
</reference>
<evidence type="ECO:0000256" key="1">
    <source>
        <dbReference type="SAM" id="MobiDB-lite"/>
    </source>
</evidence>
<dbReference type="EMBL" id="BPVZ01000580">
    <property type="protein sequence ID" value="GKV51982.1"/>
    <property type="molecule type" value="Genomic_DNA"/>
</dbReference>
<dbReference type="EMBL" id="BPVZ01000642">
    <property type="protein sequence ID" value="GKV52251.1"/>
    <property type="molecule type" value="Genomic_DNA"/>
</dbReference>
<feature type="region of interest" description="Disordered" evidence="1">
    <location>
        <begin position="1"/>
        <end position="32"/>
    </location>
</feature>
<evidence type="ECO:0000313" key="4">
    <source>
        <dbReference type="Proteomes" id="UP001054252"/>
    </source>
</evidence>
<dbReference type="Proteomes" id="UP001054252">
    <property type="component" value="Unassembled WGS sequence"/>
</dbReference>